<dbReference type="SUPFAM" id="SSF49764">
    <property type="entry name" value="HSP20-like chaperones"/>
    <property type="match status" value="1"/>
</dbReference>
<comment type="caution">
    <text evidence="6">The sequence shown here is derived from an EMBL/GenBank/DDBJ whole genome shotgun (WGS) entry which is preliminary data.</text>
</comment>
<dbReference type="Proteomes" id="UP000827721">
    <property type="component" value="Unassembled WGS sequence"/>
</dbReference>
<accession>A0ABQ8H7T0</accession>
<evidence type="ECO:0000313" key="7">
    <source>
        <dbReference type="Proteomes" id="UP000827721"/>
    </source>
</evidence>
<dbReference type="InterPro" id="IPR031107">
    <property type="entry name" value="Small_HSP"/>
</dbReference>
<evidence type="ECO:0000256" key="1">
    <source>
        <dbReference type="ARBA" id="ARBA00023016"/>
    </source>
</evidence>
<feature type="region of interest" description="Disordered" evidence="4">
    <location>
        <begin position="107"/>
        <end position="133"/>
    </location>
</feature>
<protein>
    <recommendedName>
        <fullName evidence="5">SHSP domain-containing protein</fullName>
    </recommendedName>
</protein>
<gene>
    <name evidence="6" type="ORF">JRO89_XS13G0111800</name>
</gene>
<dbReference type="Pfam" id="PF00011">
    <property type="entry name" value="HSP20"/>
    <property type="match status" value="1"/>
</dbReference>
<evidence type="ECO:0000256" key="2">
    <source>
        <dbReference type="PROSITE-ProRule" id="PRU00285"/>
    </source>
</evidence>
<proteinExistence type="inferred from homology"/>
<evidence type="ECO:0000256" key="4">
    <source>
        <dbReference type="SAM" id="MobiDB-lite"/>
    </source>
</evidence>
<dbReference type="EMBL" id="JAFEMO010000013">
    <property type="protein sequence ID" value="KAH7549968.1"/>
    <property type="molecule type" value="Genomic_DNA"/>
</dbReference>
<name>A0ABQ8H7T0_9ROSI</name>
<organism evidence="6 7">
    <name type="scientific">Xanthoceras sorbifolium</name>
    <dbReference type="NCBI Taxonomy" id="99658"/>
    <lineage>
        <taxon>Eukaryota</taxon>
        <taxon>Viridiplantae</taxon>
        <taxon>Streptophyta</taxon>
        <taxon>Embryophyta</taxon>
        <taxon>Tracheophyta</taxon>
        <taxon>Spermatophyta</taxon>
        <taxon>Magnoliopsida</taxon>
        <taxon>eudicotyledons</taxon>
        <taxon>Gunneridae</taxon>
        <taxon>Pentapetalae</taxon>
        <taxon>rosids</taxon>
        <taxon>malvids</taxon>
        <taxon>Sapindales</taxon>
        <taxon>Sapindaceae</taxon>
        <taxon>Xanthoceroideae</taxon>
        <taxon>Xanthoceras</taxon>
    </lineage>
</organism>
<evidence type="ECO:0000313" key="6">
    <source>
        <dbReference type="EMBL" id="KAH7549968.1"/>
    </source>
</evidence>
<comment type="similarity">
    <text evidence="2 3">Belongs to the small heat shock protein (HSP20) family.</text>
</comment>
<dbReference type="InterPro" id="IPR002068">
    <property type="entry name" value="A-crystallin/Hsp20_dom"/>
</dbReference>
<feature type="domain" description="SHSP" evidence="5">
    <location>
        <begin position="1"/>
        <end position="92"/>
    </location>
</feature>
<dbReference type="PANTHER" id="PTHR11527">
    <property type="entry name" value="HEAT-SHOCK PROTEIN 20 FAMILY MEMBER"/>
    <property type="match status" value="1"/>
</dbReference>
<evidence type="ECO:0000259" key="5">
    <source>
        <dbReference type="PROSITE" id="PS01031"/>
    </source>
</evidence>
<reference evidence="6 7" key="1">
    <citation type="submission" date="2021-02" db="EMBL/GenBank/DDBJ databases">
        <title>Plant Genome Project.</title>
        <authorList>
            <person name="Zhang R.-G."/>
        </authorList>
    </citation>
    <scope>NUCLEOTIDE SEQUENCE [LARGE SCALE GENOMIC DNA]</scope>
    <source>
        <tissue evidence="6">Leaves</tissue>
    </source>
</reference>
<dbReference type="Gene3D" id="2.60.40.790">
    <property type="match status" value="1"/>
</dbReference>
<keyword evidence="1" id="KW-0346">Stress response</keyword>
<evidence type="ECO:0000256" key="3">
    <source>
        <dbReference type="RuleBase" id="RU003616"/>
    </source>
</evidence>
<dbReference type="InterPro" id="IPR008978">
    <property type="entry name" value="HSP20-like_chaperone"/>
</dbReference>
<sequence>MKKDELKVEIENDRTLNISGQRNIEKKDKNETWHRVERSSTVKFSRKIKLAENVNIDQVKASLNNGVLVVTCPKLEKKKPHVKIIEKFVQTDHQPFGPWLRASNSGLSRPGRETRGSAAVVTQQGSPVGPGERSMEAATAMGMERDSNIQVHAGVAGEVAVRVTAGSERGSSMQALAMACNGVSAGDVPAVSAGNAGKALAVSALAYEEGVMSSTGMGAVVETLGTGAAGCVARSAPAAAHVQGHLVQTDDGHGHPRVAATHEIESAAHVQAGLPLSHGHDGAALVHVCAAPVRDYSVHVGVDHVHPSFSSLNGQDSAAHVLPCMAPMCSDEKLEEGAAVSFTFLAQVDASKPGFSPLQTAAMEAYCEERDVAPVRLGGVCDNIRRCSASLGRWNSLNRASLRRGINTKRLELASLNRSVSAGSWRDIRANIVAHGLAKFALSHQPVGVRLGSVPSSLALIVLDDSRGYP</sequence>
<keyword evidence="7" id="KW-1185">Reference proteome</keyword>
<dbReference type="PROSITE" id="PS01031">
    <property type="entry name" value="SHSP"/>
    <property type="match status" value="1"/>
</dbReference>